<dbReference type="Gene3D" id="3.60.10.10">
    <property type="entry name" value="Endonuclease/exonuclease/phosphatase"/>
    <property type="match status" value="1"/>
</dbReference>
<accession>A0AAE0UVJ2</accession>
<dbReference type="InterPro" id="IPR036691">
    <property type="entry name" value="Endo/exonu/phosph_ase_sf"/>
</dbReference>
<name>A0AAE0UVJ2_9TELE</name>
<dbReference type="InterPro" id="IPR015095">
    <property type="entry name" value="AlkB_hom8_N"/>
</dbReference>
<keyword evidence="1" id="KW-0812">Transmembrane</keyword>
<dbReference type="Pfam" id="PF09004">
    <property type="entry name" value="ALKBH8_N"/>
    <property type="match status" value="1"/>
</dbReference>
<dbReference type="CDD" id="cd01650">
    <property type="entry name" value="RT_nLTR_like"/>
    <property type="match status" value="1"/>
</dbReference>
<evidence type="ECO:0000313" key="3">
    <source>
        <dbReference type="EMBL" id="KAK3521267.1"/>
    </source>
</evidence>
<dbReference type="AlphaFoldDB" id="A0AAE0UVJ2"/>
<dbReference type="SUPFAM" id="SSF56672">
    <property type="entry name" value="DNA/RNA polymerases"/>
    <property type="match status" value="1"/>
</dbReference>
<dbReference type="PANTHER" id="PTHR47510:SF3">
    <property type="entry name" value="ENDO_EXONUCLEASE_PHOSPHATASE DOMAIN-CONTAINING PROTEIN"/>
    <property type="match status" value="1"/>
</dbReference>
<dbReference type="InterPro" id="IPR043502">
    <property type="entry name" value="DNA/RNA_pol_sf"/>
</dbReference>
<organism evidence="3 4">
    <name type="scientific">Hemibagrus guttatus</name>
    <dbReference type="NCBI Taxonomy" id="175788"/>
    <lineage>
        <taxon>Eukaryota</taxon>
        <taxon>Metazoa</taxon>
        <taxon>Chordata</taxon>
        <taxon>Craniata</taxon>
        <taxon>Vertebrata</taxon>
        <taxon>Euteleostomi</taxon>
        <taxon>Actinopterygii</taxon>
        <taxon>Neopterygii</taxon>
        <taxon>Teleostei</taxon>
        <taxon>Ostariophysi</taxon>
        <taxon>Siluriformes</taxon>
        <taxon>Bagridae</taxon>
        <taxon>Hemibagrus</taxon>
    </lineage>
</organism>
<protein>
    <recommendedName>
        <fullName evidence="2">Reverse transcriptase domain-containing protein</fullName>
    </recommendedName>
</protein>
<reference evidence="3" key="1">
    <citation type="submission" date="2023-06" db="EMBL/GenBank/DDBJ databases">
        <title>Male Hemibagrus guttatus genome.</title>
        <authorList>
            <person name="Bian C."/>
        </authorList>
    </citation>
    <scope>NUCLEOTIDE SEQUENCE</scope>
    <source>
        <strain evidence="3">Male_cb2023</strain>
        <tissue evidence="3">Muscle</tissue>
    </source>
</reference>
<proteinExistence type="predicted"/>
<dbReference type="GO" id="GO:0016706">
    <property type="term" value="F:2-oxoglutarate-dependent dioxygenase activity"/>
    <property type="evidence" value="ECO:0007669"/>
    <property type="project" value="InterPro"/>
</dbReference>
<dbReference type="Pfam" id="PF00078">
    <property type="entry name" value="RVT_1"/>
    <property type="match status" value="1"/>
</dbReference>
<gene>
    <name evidence="3" type="ORF">QTP70_001534</name>
</gene>
<keyword evidence="1" id="KW-0472">Membrane</keyword>
<feature type="transmembrane region" description="Helical" evidence="1">
    <location>
        <begin position="724"/>
        <end position="744"/>
    </location>
</feature>
<dbReference type="SUPFAM" id="SSF56219">
    <property type="entry name" value="DNase I-like"/>
    <property type="match status" value="1"/>
</dbReference>
<dbReference type="GO" id="GO:0008168">
    <property type="term" value="F:methyltransferase activity"/>
    <property type="evidence" value="ECO:0007669"/>
    <property type="project" value="InterPro"/>
</dbReference>
<dbReference type="Proteomes" id="UP001274896">
    <property type="component" value="Unassembled WGS sequence"/>
</dbReference>
<dbReference type="PANTHER" id="PTHR47510">
    <property type="entry name" value="REVERSE TRANSCRIPTASE DOMAIN-CONTAINING PROTEIN"/>
    <property type="match status" value="1"/>
</dbReference>
<dbReference type="EMBL" id="JAUCMX010000015">
    <property type="protein sequence ID" value="KAK3521267.1"/>
    <property type="molecule type" value="Genomic_DNA"/>
</dbReference>
<keyword evidence="4" id="KW-1185">Reference proteome</keyword>
<comment type="caution">
    <text evidence="3">The sequence shown here is derived from an EMBL/GenBank/DDBJ whole genome shotgun (WGS) entry which is preliminary data.</text>
</comment>
<evidence type="ECO:0000256" key="1">
    <source>
        <dbReference type="SAM" id="Phobius"/>
    </source>
</evidence>
<feature type="domain" description="Reverse transcriptase" evidence="2">
    <location>
        <begin position="453"/>
        <end position="684"/>
    </location>
</feature>
<keyword evidence="1" id="KW-1133">Transmembrane helix</keyword>
<dbReference type="InterPro" id="IPR000477">
    <property type="entry name" value="RT_dom"/>
</dbReference>
<sequence>MNIRATTPVDLFPNFLASTADLLAILIKEARNKVKSRKRGTLRCGIFLSNVRSLCNKMDELTLQMNKNRDFPTSCVLCFTETWLCDLIPDSALQLGGFNLYRADRHTELSGKTKGGGICFYINNSWCNDVKVLSQLCSPDLEAFIINCKPFYSPREFSSFILVGVYIPPQGNVHEAQRALADEIQSVERTNPDALVIVLGDFHKGNLSHELPKYKQFIKCPTREGNVLDHCYTIISGAYRAVPRAALGQSDHIMVHLIPAYRQKLKLCKPVVRTSKKWTSEAVGELQGCLDYTDWDVFRSTTNSLDEYTDTVSSYIYFCEDSIIPTCTRVSYNNDKPWFTAKLRRLRSEKEAAFRSGDRGKYKEAKYRFSEELLISSSSSSYTFIPVSPTQLHTLATPHPPPLTPLTIKEEEVNRLFKRLNTRKATGPDSVSPSLLKHCANQLSPVFTDIFNTSLETCHVPACFKTSDIVPVPKKTKITGLNDYRPVVMKSFECLVLSYLKDITDPLLDPLQFAYRANRSVDDAVNMALHFILQHLDSTGSYARILFVDFSSAFNTIIPALLRDKLFQLNHISTGSPQGCVLSPLLFSLNTNGCTSGHQSVKLLKFADDTTLIGLISDGDESAYRGEIDRLVSWCSMNNLGLNSLKTVEMTVDFRKNPAPRPPVILCDSPVSSAESCCFLGTTITKELKWEQNIRSLTKKAQQRMYFLWQLKKFLLPVKMLVNFYTAIIESVLTSSITVWFAAATARDKAKLQRVIHSAEKVIGCSLPSLQELYVFRSRRCAAKIAADPSHPGNELFRSLPSGKRLRSIRTRTSRHKNSFFPTAVSLLNSAPLTSR</sequence>
<evidence type="ECO:0000259" key="2">
    <source>
        <dbReference type="PROSITE" id="PS50878"/>
    </source>
</evidence>
<evidence type="ECO:0000313" key="4">
    <source>
        <dbReference type="Proteomes" id="UP001274896"/>
    </source>
</evidence>
<dbReference type="PROSITE" id="PS50878">
    <property type="entry name" value="RT_POL"/>
    <property type="match status" value="1"/>
</dbReference>